<dbReference type="InterPro" id="IPR013324">
    <property type="entry name" value="RNA_pol_sigma_r3/r4-like"/>
</dbReference>
<dbReference type="Gene3D" id="1.10.10.10">
    <property type="entry name" value="Winged helix-like DNA-binding domain superfamily/Winged helix DNA-binding domain"/>
    <property type="match status" value="1"/>
</dbReference>
<dbReference type="CDD" id="cd06171">
    <property type="entry name" value="Sigma70_r4"/>
    <property type="match status" value="1"/>
</dbReference>
<dbReference type="eggNOG" id="COG1595">
    <property type="taxonomic scope" value="Bacteria"/>
</dbReference>
<gene>
    <name evidence="7" type="ORF">SAMN02745202_00674</name>
</gene>
<evidence type="ECO:0000313" key="7">
    <source>
        <dbReference type="EMBL" id="SJZ64019.1"/>
    </source>
</evidence>
<dbReference type="InterPro" id="IPR013249">
    <property type="entry name" value="RNA_pol_sigma70_r4_t2"/>
</dbReference>
<dbReference type="InterPro" id="IPR014284">
    <property type="entry name" value="RNA_pol_sigma-70_dom"/>
</dbReference>
<evidence type="ECO:0000256" key="3">
    <source>
        <dbReference type="ARBA" id="ARBA00023082"/>
    </source>
</evidence>
<dbReference type="NCBIfam" id="TIGR02937">
    <property type="entry name" value="sigma70-ECF"/>
    <property type="match status" value="1"/>
</dbReference>
<feature type="domain" description="RNA polymerase sigma factor 70 region 4 type 2" evidence="6">
    <location>
        <begin position="112"/>
        <end position="162"/>
    </location>
</feature>
<organism evidence="7 8">
    <name type="scientific">Segatella oulorum</name>
    <dbReference type="NCBI Taxonomy" id="28136"/>
    <lineage>
        <taxon>Bacteria</taxon>
        <taxon>Pseudomonadati</taxon>
        <taxon>Bacteroidota</taxon>
        <taxon>Bacteroidia</taxon>
        <taxon>Bacteroidales</taxon>
        <taxon>Prevotellaceae</taxon>
        <taxon>Segatella</taxon>
    </lineage>
</organism>
<dbReference type="Gene3D" id="1.10.1740.10">
    <property type="match status" value="1"/>
</dbReference>
<name>A0A1T4MAI4_9BACT</name>
<sequence length="180" mass="21219">MFDFDSFYSVWYTRARNFATFYLRDAEEAEDVVQDVFLKIYERRHLLDESKTEVGYLFTALKHACLSVLRQRLRTRLPTPVENLSDRQELQLYEAALSQVFTDFQDENHLQRRIEAAINQLPPRCREIFVMSKLHHRSQAEIAESLGISRHTVETQMGIAYEKLRKALQNALPLLVLLWA</sequence>
<dbReference type="GO" id="GO:0003677">
    <property type="term" value="F:DNA binding"/>
    <property type="evidence" value="ECO:0007669"/>
    <property type="project" value="InterPro"/>
</dbReference>
<evidence type="ECO:0000256" key="2">
    <source>
        <dbReference type="ARBA" id="ARBA00023015"/>
    </source>
</evidence>
<accession>A0A1T4MAI4</accession>
<evidence type="ECO:0000259" key="5">
    <source>
        <dbReference type="Pfam" id="PF04542"/>
    </source>
</evidence>
<dbReference type="PANTHER" id="PTHR43133:SF46">
    <property type="entry name" value="RNA POLYMERASE SIGMA-70 FACTOR ECF SUBFAMILY"/>
    <property type="match status" value="1"/>
</dbReference>
<dbReference type="EMBL" id="FUXK01000006">
    <property type="protein sequence ID" value="SJZ64019.1"/>
    <property type="molecule type" value="Genomic_DNA"/>
</dbReference>
<evidence type="ECO:0000256" key="1">
    <source>
        <dbReference type="ARBA" id="ARBA00010641"/>
    </source>
</evidence>
<dbReference type="STRING" id="28136.SAMN02745202_00674"/>
<dbReference type="Pfam" id="PF08281">
    <property type="entry name" value="Sigma70_r4_2"/>
    <property type="match status" value="1"/>
</dbReference>
<dbReference type="GO" id="GO:0006352">
    <property type="term" value="P:DNA-templated transcription initiation"/>
    <property type="evidence" value="ECO:0007669"/>
    <property type="project" value="InterPro"/>
</dbReference>
<dbReference type="InterPro" id="IPR036388">
    <property type="entry name" value="WH-like_DNA-bd_sf"/>
</dbReference>
<dbReference type="PANTHER" id="PTHR43133">
    <property type="entry name" value="RNA POLYMERASE ECF-TYPE SIGMA FACTO"/>
    <property type="match status" value="1"/>
</dbReference>
<proteinExistence type="inferred from homology"/>
<dbReference type="SUPFAM" id="SSF88659">
    <property type="entry name" value="Sigma3 and sigma4 domains of RNA polymerase sigma factors"/>
    <property type="match status" value="1"/>
</dbReference>
<reference evidence="7 8" key="1">
    <citation type="submission" date="2017-02" db="EMBL/GenBank/DDBJ databases">
        <authorList>
            <person name="Peterson S.W."/>
        </authorList>
    </citation>
    <scope>NUCLEOTIDE SEQUENCE [LARGE SCALE GENOMIC DNA]</scope>
    <source>
        <strain evidence="7 8">ATCC 43324</strain>
    </source>
</reference>
<dbReference type="NCBIfam" id="TIGR02985">
    <property type="entry name" value="Sig70_bacteroi1"/>
    <property type="match status" value="1"/>
</dbReference>
<dbReference type="InterPro" id="IPR013325">
    <property type="entry name" value="RNA_pol_sigma_r2"/>
</dbReference>
<dbReference type="RefSeq" id="WP_025070038.1">
    <property type="nucleotide sequence ID" value="NZ_FUXK01000006.1"/>
</dbReference>
<evidence type="ECO:0000313" key="8">
    <source>
        <dbReference type="Proteomes" id="UP000190065"/>
    </source>
</evidence>
<evidence type="ECO:0000256" key="4">
    <source>
        <dbReference type="ARBA" id="ARBA00023163"/>
    </source>
</evidence>
<dbReference type="SUPFAM" id="SSF88946">
    <property type="entry name" value="Sigma2 domain of RNA polymerase sigma factors"/>
    <property type="match status" value="1"/>
</dbReference>
<dbReference type="InterPro" id="IPR014327">
    <property type="entry name" value="RNA_pol_sigma70_bacteroid"/>
</dbReference>
<dbReference type="Pfam" id="PF04542">
    <property type="entry name" value="Sigma70_r2"/>
    <property type="match status" value="1"/>
</dbReference>
<dbReference type="AlphaFoldDB" id="A0A1T4MAI4"/>
<protein>
    <submittedName>
        <fullName evidence="7">RNA polymerase sigma-70 factor, ECF subfamily</fullName>
    </submittedName>
</protein>
<keyword evidence="4" id="KW-0804">Transcription</keyword>
<comment type="similarity">
    <text evidence="1">Belongs to the sigma-70 factor family. ECF subfamily.</text>
</comment>
<dbReference type="InterPro" id="IPR007627">
    <property type="entry name" value="RNA_pol_sigma70_r2"/>
</dbReference>
<feature type="domain" description="RNA polymerase sigma-70 region 2" evidence="5">
    <location>
        <begin position="11"/>
        <end position="74"/>
    </location>
</feature>
<dbReference type="GO" id="GO:0016987">
    <property type="term" value="F:sigma factor activity"/>
    <property type="evidence" value="ECO:0007669"/>
    <property type="project" value="UniProtKB-KW"/>
</dbReference>
<keyword evidence="2" id="KW-0805">Transcription regulation</keyword>
<dbReference type="Proteomes" id="UP000190065">
    <property type="component" value="Unassembled WGS sequence"/>
</dbReference>
<keyword evidence="3" id="KW-0731">Sigma factor</keyword>
<dbReference type="InterPro" id="IPR039425">
    <property type="entry name" value="RNA_pol_sigma-70-like"/>
</dbReference>
<evidence type="ECO:0000259" key="6">
    <source>
        <dbReference type="Pfam" id="PF08281"/>
    </source>
</evidence>